<organism evidence="4 5">
    <name type="scientific">Diceros bicornis minor</name>
    <name type="common">South-central black rhinoceros</name>
    <dbReference type="NCBI Taxonomy" id="77932"/>
    <lineage>
        <taxon>Eukaryota</taxon>
        <taxon>Metazoa</taxon>
        <taxon>Chordata</taxon>
        <taxon>Craniata</taxon>
        <taxon>Vertebrata</taxon>
        <taxon>Euteleostomi</taxon>
        <taxon>Mammalia</taxon>
        <taxon>Eutheria</taxon>
        <taxon>Laurasiatheria</taxon>
        <taxon>Perissodactyla</taxon>
        <taxon>Rhinocerotidae</taxon>
        <taxon>Diceros</taxon>
    </lineage>
</organism>
<keyword evidence="5" id="KW-1185">Reference proteome</keyword>
<dbReference type="SUPFAM" id="SSF51430">
    <property type="entry name" value="NAD(P)-linked oxidoreductase"/>
    <property type="match status" value="1"/>
</dbReference>
<dbReference type="PRINTS" id="PR00069">
    <property type="entry name" value="ALDKETRDTASE"/>
</dbReference>
<keyword evidence="1" id="KW-0521">NADP</keyword>
<evidence type="ECO:0000256" key="1">
    <source>
        <dbReference type="ARBA" id="ARBA00022857"/>
    </source>
</evidence>
<dbReference type="Gene3D" id="3.20.20.100">
    <property type="entry name" value="NADP-dependent oxidoreductase domain"/>
    <property type="match status" value="1"/>
</dbReference>
<dbReference type="PANTHER" id="PTHR11732">
    <property type="entry name" value="ALDO/KETO REDUCTASE"/>
    <property type="match status" value="1"/>
</dbReference>
<dbReference type="InterPro" id="IPR023210">
    <property type="entry name" value="NADP_OxRdtase_dom"/>
</dbReference>
<reference evidence="4 5" key="1">
    <citation type="journal article" date="2020" name="Mol. Biol. Evol.">
        <title>Interspecific Gene Flow and the Evolution of Specialization in Black and White Rhinoceros.</title>
        <authorList>
            <person name="Moodley Y."/>
            <person name="Westbury M.V."/>
            <person name="Russo I.M."/>
            <person name="Gopalakrishnan S."/>
            <person name="Rakotoarivelo A."/>
            <person name="Olsen R.A."/>
            <person name="Prost S."/>
            <person name="Tunstall T."/>
            <person name="Ryder O.A."/>
            <person name="Dalen L."/>
            <person name="Bruford M.W."/>
        </authorList>
    </citation>
    <scope>NUCLEOTIDE SEQUENCE [LARGE SCALE GENOMIC DNA]</scope>
    <source>
        <strain evidence="4">SBR-YM</strain>
        <tissue evidence="4">Skin</tissue>
    </source>
</reference>
<evidence type="ECO:0000259" key="3">
    <source>
        <dbReference type="Pfam" id="PF00248"/>
    </source>
</evidence>
<sequence length="181" mass="20888">MRDGTVKREDIFYTTKISGFQTFNVKSRAKLHEKFTSHFPPPESLEKCTDGSLTTSIGVSNFNHTQLEMILNKPEFKYKLISNQVECHPYLNQRNLLEFCKCKDVVVVAYSALGVESDSPYLLEEPILNSIAKKHNQNPGWVTDCYQQLLAEELSFHNQETRSYRSFRKKAEASCRLRSRG</sequence>
<dbReference type="AlphaFoldDB" id="A0A7J7FK06"/>
<dbReference type="GO" id="GO:0016491">
    <property type="term" value="F:oxidoreductase activity"/>
    <property type="evidence" value="ECO:0007669"/>
    <property type="project" value="UniProtKB-KW"/>
</dbReference>
<dbReference type="InterPro" id="IPR036812">
    <property type="entry name" value="NAD(P)_OxRdtase_dom_sf"/>
</dbReference>
<evidence type="ECO:0000256" key="2">
    <source>
        <dbReference type="ARBA" id="ARBA00023002"/>
    </source>
</evidence>
<evidence type="ECO:0000313" key="5">
    <source>
        <dbReference type="Proteomes" id="UP000551758"/>
    </source>
</evidence>
<gene>
    <name evidence="4" type="ORF">HPG69_014142</name>
</gene>
<keyword evidence="2" id="KW-0560">Oxidoreductase</keyword>
<dbReference type="Pfam" id="PF00248">
    <property type="entry name" value="Aldo_ket_red"/>
    <property type="match status" value="1"/>
</dbReference>
<accession>A0A7J7FK06</accession>
<dbReference type="InterPro" id="IPR020471">
    <property type="entry name" value="AKR"/>
</dbReference>
<proteinExistence type="predicted"/>
<name>A0A7J7FK06_DICBM</name>
<dbReference type="Proteomes" id="UP000551758">
    <property type="component" value="Unassembled WGS sequence"/>
</dbReference>
<dbReference type="EMBL" id="JACDTQ010000495">
    <property type="protein sequence ID" value="KAF5927984.1"/>
    <property type="molecule type" value="Genomic_DNA"/>
</dbReference>
<feature type="domain" description="NADP-dependent oxidoreductase" evidence="3">
    <location>
        <begin position="45"/>
        <end position="119"/>
    </location>
</feature>
<protein>
    <recommendedName>
        <fullName evidence="3">NADP-dependent oxidoreductase domain-containing protein</fullName>
    </recommendedName>
</protein>
<comment type="caution">
    <text evidence="4">The sequence shown here is derived from an EMBL/GenBank/DDBJ whole genome shotgun (WGS) entry which is preliminary data.</text>
</comment>
<evidence type="ECO:0000313" key="4">
    <source>
        <dbReference type="EMBL" id="KAF5927984.1"/>
    </source>
</evidence>